<accession>A0ABP8W9F4</accession>
<dbReference type="InterPro" id="IPR036962">
    <property type="entry name" value="Glyco_hydro_3_N_sf"/>
</dbReference>
<dbReference type="InterPro" id="IPR050226">
    <property type="entry name" value="NagZ_Beta-hexosaminidase"/>
</dbReference>
<dbReference type="InterPro" id="IPR017853">
    <property type="entry name" value="GH"/>
</dbReference>
<keyword evidence="4 9" id="KW-0378">Hydrolase</keyword>
<sequence length="424" mass="44654">MRIESFPPGDLASEHPPTPRPPRRRRRAVSVLSAGLVVGALLAGIGVITGAAPDVALSARAQQAPQQAPHQEAAPRAPQPAPEQAPADPRPTCVSMVQALGPRDRLAQRLMVGVDAGDPAGAARIVRDSHVGGIFLGGNATALLRNKALDAVQQAGNLSVAVAVDDEGGRVQRIDDLDGELVSARAMARKTPEQVRALAEERGRQLAARGVTWDLAPDVDVSNQPANSVIGDRSFSNDPAVVTRYAGAFEEGLRQAGVYGVLKHFPGHGHSSGDSHQGRVSVPPLDQLRQADLKPYADLLARLDHDRVGVMVGHLDVPGLTDDLPSSLTPATYRLLRDEYGFDGVVMTDDLGAMKAISNRFTLPQASLAALEAGADVALSSNVEPVAPILDTLQQALDSGKIPAADNDRAVERILAAKNLCRRT</sequence>
<evidence type="ECO:0000256" key="3">
    <source>
        <dbReference type="ARBA" id="ARBA00012663"/>
    </source>
</evidence>
<evidence type="ECO:0000313" key="10">
    <source>
        <dbReference type="Proteomes" id="UP001500325"/>
    </source>
</evidence>
<dbReference type="EC" id="3.2.1.52" evidence="3"/>
<evidence type="ECO:0000256" key="6">
    <source>
        <dbReference type="SAM" id="MobiDB-lite"/>
    </source>
</evidence>
<protein>
    <recommendedName>
        <fullName evidence="3">beta-N-acetylhexosaminidase</fullName>
        <ecNumber evidence="3">3.2.1.52</ecNumber>
    </recommendedName>
</protein>
<dbReference type="PROSITE" id="PS00775">
    <property type="entry name" value="GLYCOSYL_HYDROL_F3"/>
    <property type="match status" value="1"/>
</dbReference>
<evidence type="ECO:0000259" key="8">
    <source>
        <dbReference type="Pfam" id="PF00933"/>
    </source>
</evidence>
<dbReference type="InterPro" id="IPR019800">
    <property type="entry name" value="Glyco_hydro_3_AS"/>
</dbReference>
<feature type="compositionally biased region" description="Low complexity" evidence="6">
    <location>
        <begin position="59"/>
        <end position="76"/>
    </location>
</feature>
<keyword evidence="7" id="KW-0472">Membrane</keyword>
<gene>
    <name evidence="9" type="ORF">GCM10023215_18270</name>
</gene>
<dbReference type="PANTHER" id="PTHR30480:SF13">
    <property type="entry name" value="BETA-HEXOSAMINIDASE"/>
    <property type="match status" value="1"/>
</dbReference>
<name>A0ABP8W9F4_9PSEU</name>
<evidence type="ECO:0000256" key="5">
    <source>
        <dbReference type="ARBA" id="ARBA00023295"/>
    </source>
</evidence>
<keyword evidence="7" id="KW-0812">Transmembrane</keyword>
<comment type="catalytic activity">
    <reaction evidence="1">
        <text>Hydrolysis of terminal non-reducing N-acetyl-D-hexosamine residues in N-acetyl-beta-D-hexosaminides.</text>
        <dbReference type="EC" id="3.2.1.52"/>
    </reaction>
</comment>
<keyword evidence="7" id="KW-1133">Transmembrane helix</keyword>
<dbReference type="SUPFAM" id="SSF51445">
    <property type="entry name" value="(Trans)glycosidases"/>
    <property type="match status" value="1"/>
</dbReference>
<dbReference type="RefSeq" id="WP_345379740.1">
    <property type="nucleotide sequence ID" value="NZ_BAABIC010000005.1"/>
</dbReference>
<keyword evidence="10" id="KW-1185">Reference proteome</keyword>
<keyword evidence="5" id="KW-0326">Glycosidase</keyword>
<dbReference type="EMBL" id="BAABIC010000005">
    <property type="protein sequence ID" value="GAA4684008.1"/>
    <property type="molecule type" value="Genomic_DNA"/>
</dbReference>
<evidence type="ECO:0000256" key="7">
    <source>
        <dbReference type="SAM" id="Phobius"/>
    </source>
</evidence>
<evidence type="ECO:0000256" key="4">
    <source>
        <dbReference type="ARBA" id="ARBA00022801"/>
    </source>
</evidence>
<feature type="region of interest" description="Disordered" evidence="6">
    <location>
        <begin position="59"/>
        <end position="90"/>
    </location>
</feature>
<dbReference type="GO" id="GO:0016787">
    <property type="term" value="F:hydrolase activity"/>
    <property type="evidence" value="ECO:0007669"/>
    <property type="project" value="UniProtKB-KW"/>
</dbReference>
<dbReference type="Proteomes" id="UP001500325">
    <property type="component" value="Unassembled WGS sequence"/>
</dbReference>
<evidence type="ECO:0000256" key="1">
    <source>
        <dbReference type="ARBA" id="ARBA00001231"/>
    </source>
</evidence>
<dbReference type="PANTHER" id="PTHR30480">
    <property type="entry name" value="BETA-HEXOSAMINIDASE-RELATED"/>
    <property type="match status" value="1"/>
</dbReference>
<comment type="caution">
    <text evidence="9">The sequence shown here is derived from an EMBL/GenBank/DDBJ whole genome shotgun (WGS) entry which is preliminary data.</text>
</comment>
<reference evidence="10" key="1">
    <citation type="journal article" date="2019" name="Int. J. Syst. Evol. Microbiol.">
        <title>The Global Catalogue of Microorganisms (GCM) 10K type strain sequencing project: providing services to taxonomists for standard genome sequencing and annotation.</title>
        <authorList>
            <consortium name="The Broad Institute Genomics Platform"/>
            <consortium name="The Broad Institute Genome Sequencing Center for Infectious Disease"/>
            <person name="Wu L."/>
            <person name="Ma J."/>
        </authorList>
    </citation>
    <scope>NUCLEOTIDE SEQUENCE [LARGE SCALE GENOMIC DNA]</scope>
    <source>
        <strain evidence="10">JCM 18055</strain>
    </source>
</reference>
<evidence type="ECO:0000313" key="9">
    <source>
        <dbReference type="EMBL" id="GAA4684008.1"/>
    </source>
</evidence>
<feature type="region of interest" description="Disordered" evidence="6">
    <location>
        <begin position="1"/>
        <end position="27"/>
    </location>
</feature>
<dbReference type="InterPro" id="IPR001764">
    <property type="entry name" value="Glyco_hydro_3_N"/>
</dbReference>
<evidence type="ECO:0000256" key="2">
    <source>
        <dbReference type="ARBA" id="ARBA00005336"/>
    </source>
</evidence>
<feature type="domain" description="Glycoside hydrolase family 3 N-terminal" evidence="8">
    <location>
        <begin position="106"/>
        <end position="416"/>
    </location>
</feature>
<feature type="transmembrane region" description="Helical" evidence="7">
    <location>
        <begin position="29"/>
        <end position="52"/>
    </location>
</feature>
<dbReference type="Pfam" id="PF00933">
    <property type="entry name" value="Glyco_hydro_3"/>
    <property type="match status" value="1"/>
</dbReference>
<proteinExistence type="inferred from homology"/>
<organism evidence="9 10">
    <name type="scientific">Pseudonocardia yuanmonensis</name>
    <dbReference type="NCBI Taxonomy" id="1095914"/>
    <lineage>
        <taxon>Bacteria</taxon>
        <taxon>Bacillati</taxon>
        <taxon>Actinomycetota</taxon>
        <taxon>Actinomycetes</taxon>
        <taxon>Pseudonocardiales</taxon>
        <taxon>Pseudonocardiaceae</taxon>
        <taxon>Pseudonocardia</taxon>
    </lineage>
</organism>
<comment type="similarity">
    <text evidence="2">Belongs to the glycosyl hydrolase 3 family.</text>
</comment>
<dbReference type="Gene3D" id="3.20.20.300">
    <property type="entry name" value="Glycoside hydrolase, family 3, N-terminal domain"/>
    <property type="match status" value="1"/>
</dbReference>